<feature type="domain" description="Peptidase S1" evidence="8">
    <location>
        <begin position="27"/>
        <end position="255"/>
    </location>
</feature>
<dbReference type="PRINTS" id="PR00722">
    <property type="entry name" value="CHYMOTRYPSIN"/>
</dbReference>
<dbReference type="Pfam" id="PF00089">
    <property type="entry name" value="Trypsin"/>
    <property type="match status" value="2"/>
</dbReference>
<accession>A0A9Q0M2C8</accession>
<feature type="signal peptide" evidence="7">
    <location>
        <begin position="1"/>
        <end position="16"/>
    </location>
</feature>
<name>A0A9Q0M2C8_BLOTA</name>
<proteinExistence type="predicted"/>
<dbReference type="InterPro" id="IPR043504">
    <property type="entry name" value="Peptidase_S1_PA_chymotrypsin"/>
</dbReference>
<evidence type="ECO:0000256" key="7">
    <source>
        <dbReference type="SAM" id="SignalP"/>
    </source>
</evidence>
<reference evidence="9" key="1">
    <citation type="submission" date="2022-12" db="EMBL/GenBank/DDBJ databases">
        <title>Genome assemblies of Blomia tropicalis.</title>
        <authorList>
            <person name="Cui Y."/>
        </authorList>
    </citation>
    <scope>NUCLEOTIDE SEQUENCE</scope>
    <source>
        <tissue evidence="9">Adult mites</tissue>
    </source>
</reference>
<dbReference type="SMART" id="SM00020">
    <property type="entry name" value="Tryp_SPc"/>
    <property type="match status" value="2"/>
</dbReference>
<comment type="caution">
    <text evidence="9">The sequence shown here is derived from an EMBL/GenBank/DDBJ whole genome shotgun (WGS) entry which is preliminary data.</text>
</comment>
<dbReference type="SUPFAM" id="SSF50494">
    <property type="entry name" value="Trypsin-like serine proteases"/>
    <property type="match status" value="2"/>
</dbReference>
<evidence type="ECO:0000256" key="3">
    <source>
        <dbReference type="ARBA" id="ARBA00022670"/>
    </source>
</evidence>
<protein>
    <recommendedName>
        <fullName evidence="8">Peptidase S1 domain-containing protein</fullName>
    </recommendedName>
</protein>
<gene>
    <name evidence="9" type="ORF">RDWZM_007294</name>
</gene>
<dbReference type="AlphaFoldDB" id="A0A9Q0M2C8"/>
<keyword evidence="7" id="KW-0732">Signal</keyword>
<feature type="chain" id="PRO_5040169133" description="Peptidase S1 domain-containing protein" evidence="7">
    <location>
        <begin position="17"/>
        <end position="518"/>
    </location>
</feature>
<dbReference type="Gene3D" id="2.40.10.10">
    <property type="entry name" value="Trypsin-like serine proteases"/>
    <property type="match status" value="3"/>
</dbReference>
<evidence type="ECO:0000256" key="2">
    <source>
        <dbReference type="ARBA" id="ARBA00022525"/>
    </source>
</evidence>
<dbReference type="PROSITE" id="PS50240">
    <property type="entry name" value="TRYPSIN_DOM"/>
    <property type="match status" value="2"/>
</dbReference>
<evidence type="ECO:0000313" key="10">
    <source>
        <dbReference type="Proteomes" id="UP001142055"/>
    </source>
</evidence>
<evidence type="ECO:0000313" key="9">
    <source>
        <dbReference type="EMBL" id="KAJ6216137.1"/>
    </source>
</evidence>
<dbReference type="PANTHER" id="PTHR24264">
    <property type="entry name" value="TRYPSIN-RELATED"/>
    <property type="match status" value="1"/>
</dbReference>
<evidence type="ECO:0000256" key="6">
    <source>
        <dbReference type="ARBA" id="ARBA00023157"/>
    </source>
</evidence>
<dbReference type="EMBL" id="JAPWDV010000003">
    <property type="protein sequence ID" value="KAJ6216137.1"/>
    <property type="molecule type" value="Genomic_DNA"/>
</dbReference>
<comment type="subcellular location">
    <subcellularLocation>
        <location evidence="1">Secreted</location>
    </subcellularLocation>
</comment>
<evidence type="ECO:0000256" key="5">
    <source>
        <dbReference type="ARBA" id="ARBA00022825"/>
    </source>
</evidence>
<dbReference type="PANTHER" id="PTHR24264:SF20">
    <property type="entry name" value="TRYPSIN-LIKE"/>
    <property type="match status" value="1"/>
</dbReference>
<dbReference type="InterPro" id="IPR001314">
    <property type="entry name" value="Peptidase_S1A"/>
</dbReference>
<dbReference type="InterPro" id="IPR018114">
    <property type="entry name" value="TRYPSIN_HIS"/>
</dbReference>
<dbReference type="GO" id="GO:0005615">
    <property type="term" value="C:extracellular space"/>
    <property type="evidence" value="ECO:0007669"/>
    <property type="project" value="TreeGrafter"/>
</dbReference>
<dbReference type="InterPro" id="IPR050127">
    <property type="entry name" value="Serine_Proteases_S1"/>
</dbReference>
<keyword evidence="10" id="KW-1185">Reference proteome</keyword>
<dbReference type="InterPro" id="IPR009003">
    <property type="entry name" value="Peptidase_S1_PA"/>
</dbReference>
<keyword evidence="5" id="KW-0720">Serine protease</keyword>
<keyword evidence="3" id="KW-0645">Protease</keyword>
<dbReference type="GO" id="GO:0016485">
    <property type="term" value="P:protein processing"/>
    <property type="evidence" value="ECO:0007669"/>
    <property type="project" value="UniProtKB-ARBA"/>
</dbReference>
<dbReference type="Proteomes" id="UP001142055">
    <property type="component" value="Chromosome 3"/>
</dbReference>
<dbReference type="GO" id="GO:0004252">
    <property type="term" value="F:serine-type endopeptidase activity"/>
    <property type="evidence" value="ECO:0007669"/>
    <property type="project" value="InterPro"/>
</dbReference>
<feature type="domain" description="Peptidase S1" evidence="8">
    <location>
        <begin position="286"/>
        <end position="516"/>
    </location>
</feature>
<dbReference type="InterPro" id="IPR001254">
    <property type="entry name" value="Trypsin_dom"/>
</dbReference>
<evidence type="ECO:0000259" key="8">
    <source>
        <dbReference type="PROSITE" id="PS50240"/>
    </source>
</evidence>
<evidence type="ECO:0000256" key="1">
    <source>
        <dbReference type="ARBA" id="ARBA00004613"/>
    </source>
</evidence>
<dbReference type="CDD" id="cd00190">
    <property type="entry name" value="Tryp_SPc"/>
    <property type="match status" value="2"/>
</dbReference>
<sequence length="518" mass="57280">MKYLIVLCCWISVIIANPLESNIENYIVGGREAKNGEVPYQISLQNSQGRHFCGGSILSKQFVVTAAHCVAGETALMVRYGNIEREEGGFKVEIQQLFVHPNYIYLRNNYDIGLILTMTPMKLDGTIVSTIPLAMEGLEPQGNLTVSGWGWMHKNVHKLADWLQVMTVPILNRTECEEDYDKMSIDDGMFCAGYESGEIDACHGDSGGPGTGYDVGTELKLLGIVSWGDECAEPYKPGVYVKVSYFIQWINETIENNTNLILSMANAGSLRSKLAHSNANHLSPYIVGGRDARDGEVPWQVSLRAETGTHFCGGSILSTKWVITAAHCVLHRKQKVDAKSVVIRYNTLRHDKGGSLMRVSKLIPHGEYDSYFIKNDIALIKTKSRLRLGRKNAKKVKLPRKNSEPRGKVLVSGWGLESENGTEVSDRLKVVRVPVVSRKKCKEAYGDILTKNMFCAGVLKKGGKDSCQGDSGGPAVNRVKRLVGIVSFGKGCAKPDYPGVYTKVSKYINWIKKHSDVK</sequence>
<keyword evidence="6" id="KW-1015">Disulfide bond</keyword>
<keyword evidence="2" id="KW-0964">Secreted</keyword>
<evidence type="ECO:0000256" key="4">
    <source>
        <dbReference type="ARBA" id="ARBA00022801"/>
    </source>
</evidence>
<keyword evidence="4" id="KW-0378">Hydrolase</keyword>
<dbReference type="FunFam" id="2.40.10.10:FF:000047">
    <property type="entry name" value="Trypsin eta"/>
    <property type="match status" value="2"/>
</dbReference>
<dbReference type="OMA" id="KYCDWIA"/>
<organism evidence="9 10">
    <name type="scientific">Blomia tropicalis</name>
    <name type="common">Mite</name>
    <dbReference type="NCBI Taxonomy" id="40697"/>
    <lineage>
        <taxon>Eukaryota</taxon>
        <taxon>Metazoa</taxon>
        <taxon>Ecdysozoa</taxon>
        <taxon>Arthropoda</taxon>
        <taxon>Chelicerata</taxon>
        <taxon>Arachnida</taxon>
        <taxon>Acari</taxon>
        <taxon>Acariformes</taxon>
        <taxon>Sarcoptiformes</taxon>
        <taxon>Astigmata</taxon>
        <taxon>Glycyphagoidea</taxon>
        <taxon>Echimyopodidae</taxon>
        <taxon>Blomia</taxon>
    </lineage>
</organism>
<dbReference type="PROSITE" id="PS00134">
    <property type="entry name" value="TRYPSIN_HIS"/>
    <property type="match status" value="2"/>
</dbReference>